<gene>
    <name evidence="4" type="ORF">P8C59_006931</name>
</gene>
<dbReference type="PANTHER" id="PTHR23310:SF133">
    <property type="entry name" value="COA BINDING PROTEIN, PUTATIVE (AFU_ORTHOLOGUE AFUA_1G12300)-RELATED"/>
    <property type="match status" value="1"/>
</dbReference>
<evidence type="ECO:0000256" key="2">
    <source>
        <dbReference type="SAM" id="MobiDB-lite"/>
    </source>
</evidence>
<keyword evidence="1" id="KW-0446">Lipid-binding</keyword>
<dbReference type="PROSITE" id="PS51228">
    <property type="entry name" value="ACB_2"/>
    <property type="match status" value="1"/>
</dbReference>
<dbReference type="Proteomes" id="UP001217918">
    <property type="component" value="Unassembled WGS sequence"/>
</dbReference>
<dbReference type="InterPro" id="IPR000582">
    <property type="entry name" value="Acyl-CoA-binding_protein"/>
</dbReference>
<dbReference type="EMBL" id="JAQQPM010000006">
    <property type="protein sequence ID" value="KAK2072585.1"/>
    <property type="molecule type" value="Genomic_DNA"/>
</dbReference>
<evidence type="ECO:0000256" key="1">
    <source>
        <dbReference type="ARBA" id="ARBA00023121"/>
    </source>
</evidence>
<evidence type="ECO:0000313" key="5">
    <source>
        <dbReference type="Proteomes" id="UP001217918"/>
    </source>
</evidence>
<feature type="domain" description="ACB" evidence="3">
    <location>
        <begin position="68"/>
        <end position="167"/>
    </location>
</feature>
<accession>A0AAD9MF09</accession>
<keyword evidence="5" id="KW-1185">Reference proteome</keyword>
<dbReference type="GO" id="GO:0000062">
    <property type="term" value="F:fatty-acyl-CoA binding"/>
    <property type="evidence" value="ECO:0007669"/>
    <property type="project" value="InterPro"/>
</dbReference>
<feature type="region of interest" description="Disordered" evidence="2">
    <location>
        <begin position="189"/>
        <end position="264"/>
    </location>
</feature>
<dbReference type="InterPro" id="IPR035984">
    <property type="entry name" value="Acyl-CoA-binding_sf"/>
</dbReference>
<dbReference type="SUPFAM" id="SSF47027">
    <property type="entry name" value="Acyl-CoA binding protein"/>
    <property type="match status" value="1"/>
</dbReference>
<reference evidence="4" key="1">
    <citation type="journal article" date="2023" name="Mol. Plant Microbe Interact.">
        <title>Elucidating the Obligate Nature and Biological Capacity of an Invasive Fungal Corn Pathogen.</title>
        <authorList>
            <person name="MacCready J.S."/>
            <person name="Roggenkamp E.M."/>
            <person name="Gdanetz K."/>
            <person name="Chilvers M.I."/>
        </authorList>
    </citation>
    <scope>NUCLEOTIDE SEQUENCE</scope>
    <source>
        <strain evidence="4">PM02</strain>
    </source>
</reference>
<dbReference type="GO" id="GO:0006631">
    <property type="term" value="P:fatty acid metabolic process"/>
    <property type="evidence" value="ECO:0007669"/>
    <property type="project" value="TreeGrafter"/>
</dbReference>
<evidence type="ECO:0000313" key="4">
    <source>
        <dbReference type="EMBL" id="KAK2072585.1"/>
    </source>
</evidence>
<feature type="compositionally biased region" description="Low complexity" evidence="2">
    <location>
        <begin position="191"/>
        <end position="200"/>
    </location>
</feature>
<name>A0AAD9MF09_9PEZI</name>
<dbReference type="PANTHER" id="PTHR23310">
    <property type="entry name" value="ACYL-COA-BINDING PROTEIN, ACBP"/>
    <property type="match status" value="1"/>
</dbReference>
<dbReference type="AlphaFoldDB" id="A0AAD9MF09"/>
<organism evidence="4 5">
    <name type="scientific">Phyllachora maydis</name>
    <dbReference type="NCBI Taxonomy" id="1825666"/>
    <lineage>
        <taxon>Eukaryota</taxon>
        <taxon>Fungi</taxon>
        <taxon>Dikarya</taxon>
        <taxon>Ascomycota</taxon>
        <taxon>Pezizomycotina</taxon>
        <taxon>Sordariomycetes</taxon>
        <taxon>Sordariomycetidae</taxon>
        <taxon>Phyllachorales</taxon>
        <taxon>Phyllachoraceae</taxon>
        <taxon>Phyllachora</taxon>
    </lineage>
</organism>
<comment type="caution">
    <text evidence="4">The sequence shown here is derived from an EMBL/GenBank/DDBJ whole genome shotgun (WGS) entry which is preliminary data.</text>
</comment>
<dbReference type="Gene3D" id="1.20.80.10">
    <property type="match status" value="1"/>
</dbReference>
<proteinExistence type="predicted"/>
<protein>
    <recommendedName>
        <fullName evidence="3">ACB domain-containing protein</fullName>
    </recommendedName>
</protein>
<dbReference type="Pfam" id="PF00887">
    <property type="entry name" value="ACBP"/>
    <property type="match status" value="1"/>
</dbReference>
<sequence length="264" mass="29083">MKSGTVYGCVRELCGSILSPDRRDPLFRFLAHILHTCTFLPQTFLEVDVNALQSWDPTDGLFAFLDSVDRVFVHALNTVKRVPKTGATRPPPADRLRLYGLYKQAMEGDVDGVMARPTAAGADMSPEELAREQDKWDAWHLQKGISRTEAKRRYVETLIETMHKYATTPNAMALVGELEFVWNQVKNNATSSSGSSPGSGARQFLQPLSGTEGPMKVLSPMSEEDASERRMIAEEEAEDHVPDDGESRLGGNGDCAKSEVPEPG</sequence>
<feature type="compositionally biased region" description="Basic and acidic residues" evidence="2">
    <location>
        <begin position="227"/>
        <end position="247"/>
    </location>
</feature>
<dbReference type="InterPro" id="IPR014352">
    <property type="entry name" value="FERM/acyl-CoA-bd_prot_sf"/>
</dbReference>
<evidence type="ECO:0000259" key="3">
    <source>
        <dbReference type="PROSITE" id="PS51228"/>
    </source>
</evidence>